<keyword evidence="4" id="KW-1185">Reference proteome</keyword>
<dbReference type="Proteomes" id="UP000319817">
    <property type="component" value="Chromosome"/>
</dbReference>
<dbReference type="RefSeq" id="WP_145417756.1">
    <property type="nucleotide sequence ID" value="NZ_CP036526.1"/>
</dbReference>
<dbReference type="PRINTS" id="PR01002">
    <property type="entry name" value="FLGFLGJ"/>
</dbReference>
<keyword evidence="3" id="KW-0326">Glycosidase</keyword>
<evidence type="ECO:0000313" key="4">
    <source>
        <dbReference type="Proteomes" id="UP000319817"/>
    </source>
</evidence>
<dbReference type="EC" id="3.2.1.-" evidence="3"/>
<keyword evidence="3" id="KW-0378">Hydrolase</keyword>
<feature type="region of interest" description="Disordered" evidence="1">
    <location>
        <begin position="102"/>
        <end position="124"/>
    </location>
</feature>
<gene>
    <name evidence="3" type="primary">flgJ</name>
    <name evidence="3" type="ORF">K239x_22070</name>
</gene>
<organism evidence="3 4">
    <name type="scientific">Stieleria marina</name>
    <dbReference type="NCBI Taxonomy" id="1930275"/>
    <lineage>
        <taxon>Bacteria</taxon>
        <taxon>Pseudomonadati</taxon>
        <taxon>Planctomycetota</taxon>
        <taxon>Planctomycetia</taxon>
        <taxon>Pirellulales</taxon>
        <taxon>Pirellulaceae</taxon>
        <taxon>Stieleria</taxon>
    </lineage>
</organism>
<sequence length="124" mass="13161">MNPLASGSLASSPSSPMLDVMGAGSLDNKTNAKNIESVGTEFESVFLSMMLKEMRNSLEGGFFGEEGSDTYGGMFDLFIGKELAQSRPLGIADMLLEQYEKLNPSTDTDGSDSKEASPPTSFTA</sequence>
<feature type="region of interest" description="Disordered" evidence="1">
    <location>
        <begin position="1"/>
        <end position="32"/>
    </location>
</feature>
<feature type="compositionally biased region" description="Low complexity" evidence="1">
    <location>
        <begin position="1"/>
        <end position="16"/>
    </location>
</feature>
<dbReference type="AlphaFoldDB" id="A0A517NSZ6"/>
<dbReference type="Pfam" id="PF10135">
    <property type="entry name" value="Rod-binding"/>
    <property type="match status" value="1"/>
</dbReference>
<dbReference type="EMBL" id="CP036526">
    <property type="protein sequence ID" value="QDT10251.1"/>
    <property type="molecule type" value="Genomic_DNA"/>
</dbReference>
<dbReference type="OrthoDB" id="289937at2"/>
<name>A0A517NSZ6_9BACT</name>
<evidence type="ECO:0000313" key="3">
    <source>
        <dbReference type="EMBL" id="QDT10251.1"/>
    </source>
</evidence>
<evidence type="ECO:0000259" key="2">
    <source>
        <dbReference type="Pfam" id="PF10135"/>
    </source>
</evidence>
<accession>A0A517NSZ6</accession>
<protein>
    <submittedName>
        <fullName evidence="3">Peptidoglycan hydrolase FlgJ</fullName>
        <ecNumber evidence="3">3.2.1.-</ecNumber>
    </submittedName>
</protein>
<feature type="domain" description="Flagellar protein FlgJ N-terminal" evidence="2">
    <location>
        <begin position="52"/>
        <end position="98"/>
    </location>
</feature>
<dbReference type="GO" id="GO:0016798">
    <property type="term" value="F:hydrolase activity, acting on glycosyl bonds"/>
    <property type="evidence" value="ECO:0007669"/>
    <property type="project" value="UniProtKB-KW"/>
</dbReference>
<proteinExistence type="predicted"/>
<dbReference type="InterPro" id="IPR019301">
    <property type="entry name" value="Flagellar_prot_FlgJ_N"/>
</dbReference>
<evidence type="ECO:0000256" key="1">
    <source>
        <dbReference type="SAM" id="MobiDB-lite"/>
    </source>
</evidence>
<reference evidence="3 4" key="1">
    <citation type="submission" date="2019-02" db="EMBL/GenBank/DDBJ databases">
        <title>Deep-cultivation of Planctomycetes and their phenomic and genomic characterization uncovers novel biology.</title>
        <authorList>
            <person name="Wiegand S."/>
            <person name="Jogler M."/>
            <person name="Boedeker C."/>
            <person name="Pinto D."/>
            <person name="Vollmers J."/>
            <person name="Rivas-Marin E."/>
            <person name="Kohn T."/>
            <person name="Peeters S.H."/>
            <person name="Heuer A."/>
            <person name="Rast P."/>
            <person name="Oberbeckmann S."/>
            <person name="Bunk B."/>
            <person name="Jeske O."/>
            <person name="Meyerdierks A."/>
            <person name="Storesund J.E."/>
            <person name="Kallscheuer N."/>
            <person name="Luecker S."/>
            <person name="Lage O.M."/>
            <person name="Pohl T."/>
            <person name="Merkel B.J."/>
            <person name="Hornburger P."/>
            <person name="Mueller R.-W."/>
            <person name="Bruemmer F."/>
            <person name="Labrenz M."/>
            <person name="Spormann A.M."/>
            <person name="Op den Camp H."/>
            <person name="Overmann J."/>
            <person name="Amann R."/>
            <person name="Jetten M.S.M."/>
            <person name="Mascher T."/>
            <person name="Medema M.H."/>
            <person name="Devos D.P."/>
            <person name="Kaster A.-K."/>
            <person name="Ovreas L."/>
            <person name="Rohde M."/>
            <person name="Galperin M.Y."/>
            <person name="Jogler C."/>
        </authorList>
    </citation>
    <scope>NUCLEOTIDE SEQUENCE [LARGE SCALE GENOMIC DNA]</scope>
    <source>
        <strain evidence="3 4">K23_9</strain>
    </source>
</reference>